<dbReference type="Proteomes" id="UP000789920">
    <property type="component" value="Unassembled WGS sequence"/>
</dbReference>
<gene>
    <name evidence="1" type="ORF">RPERSI_LOCUS1628</name>
</gene>
<keyword evidence="2" id="KW-1185">Reference proteome</keyword>
<dbReference type="EMBL" id="CAJVQC010001558">
    <property type="protein sequence ID" value="CAG8496517.1"/>
    <property type="molecule type" value="Genomic_DNA"/>
</dbReference>
<evidence type="ECO:0000313" key="1">
    <source>
        <dbReference type="EMBL" id="CAG8496517.1"/>
    </source>
</evidence>
<name>A0ACA9KXJ3_9GLOM</name>
<feature type="non-terminal residue" evidence="1">
    <location>
        <position position="1"/>
    </location>
</feature>
<organism evidence="1 2">
    <name type="scientific">Racocetra persica</name>
    <dbReference type="NCBI Taxonomy" id="160502"/>
    <lineage>
        <taxon>Eukaryota</taxon>
        <taxon>Fungi</taxon>
        <taxon>Fungi incertae sedis</taxon>
        <taxon>Mucoromycota</taxon>
        <taxon>Glomeromycotina</taxon>
        <taxon>Glomeromycetes</taxon>
        <taxon>Diversisporales</taxon>
        <taxon>Gigasporaceae</taxon>
        <taxon>Racocetra</taxon>
    </lineage>
</organism>
<evidence type="ECO:0000313" key="2">
    <source>
        <dbReference type="Proteomes" id="UP000789920"/>
    </source>
</evidence>
<accession>A0ACA9KXJ3</accession>
<sequence length="63" mass="7291">KPYKPVVPNKDNVVELDKNVVKFRVEMDIQSNDGNSLAKIEFDDNDSIKLSDNERKDITNRKN</sequence>
<proteinExistence type="predicted"/>
<comment type="caution">
    <text evidence="1">The sequence shown here is derived from an EMBL/GenBank/DDBJ whole genome shotgun (WGS) entry which is preliminary data.</text>
</comment>
<reference evidence="1" key="1">
    <citation type="submission" date="2021-06" db="EMBL/GenBank/DDBJ databases">
        <authorList>
            <person name="Kallberg Y."/>
            <person name="Tangrot J."/>
            <person name="Rosling A."/>
        </authorList>
    </citation>
    <scope>NUCLEOTIDE SEQUENCE</scope>
    <source>
        <strain evidence="1">MA461A</strain>
    </source>
</reference>
<protein>
    <submittedName>
        <fullName evidence="1">697_t:CDS:1</fullName>
    </submittedName>
</protein>